<dbReference type="Pfam" id="PF00027">
    <property type="entry name" value="cNMP_binding"/>
    <property type="match status" value="1"/>
</dbReference>
<proteinExistence type="predicted"/>
<dbReference type="Gene3D" id="2.60.120.10">
    <property type="entry name" value="Jelly Rolls"/>
    <property type="match status" value="1"/>
</dbReference>
<dbReference type="SUPFAM" id="SSF51206">
    <property type="entry name" value="cAMP-binding domain-like"/>
    <property type="match status" value="1"/>
</dbReference>
<gene>
    <name evidence="2" type="ORF">GCM10023149_33780</name>
</gene>
<evidence type="ECO:0000313" key="2">
    <source>
        <dbReference type="EMBL" id="GAA4329227.1"/>
    </source>
</evidence>
<dbReference type="Proteomes" id="UP001500582">
    <property type="component" value="Unassembled WGS sequence"/>
</dbReference>
<dbReference type="RefSeq" id="WP_345212312.1">
    <property type="nucleotide sequence ID" value="NZ_BAABFT010000009.1"/>
</dbReference>
<feature type="domain" description="Cyclic nucleotide-binding" evidence="1">
    <location>
        <begin position="49"/>
        <end position="123"/>
    </location>
</feature>
<accession>A0ABP8GSF8</accession>
<comment type="caution">
    <text evidence="2">The sequence shown here is derived from an EMBL/GenBank/DDBJ whole genome shotgun (WGS) entry which is preliminary data.</text>
</comment>
<reference evidence="3" key="1">
    <citation type="journal article" date="2019" name="Int. J. Syst. Evol. Microbiol.">
        <title>The Global Catalogue of Microorganisms (GCM) 10K type strain sequencing project: providing services to taxonomists for standard genome sequencing and annotation.</title>
        <authorList>
            <consortium name="The Broad Institute Genomics Platform"/>
            <consortium name="The Broad Institute Genome Sequencing Center for Infectious Disease"/>
            <person name="Wu L."/>
            <person name="Ma J."/>
        </authorList>
    </citation>
    <scope>NUCLEOTIDE SEQUENCE [LARGE SCALE GENOMIC DNA]</scope>
    <source>
        <strain evidence="3">JCM 17705</strain>
    </source>
</reference>
<evidence type="ECO:0000313" key="3">
    <source>
        <dbReference type="Proteomes" id="UP001500582"/>
    </source>
</evidence>
<dbReference type="InterPro" id="IPR000595">
    <property type="entry name" value="cNMP-bd_dom"/>
</dbReference>
<sequence>MKISKVVPKADDHLPRFRKEIDQWVVFDDQEWEVLTGHIRLINIKRNGHFAEIGSVCAHLGFLISGSVRLFHLKDGVEITAYVTLPNEFISSYKSFIRQEPGSLGIQAIEDSLVAVFDRQNWELALDHPVIGHKIERLGRLIAEKLVFCYEDRLAAFITKTPAERYEALISCRPEMIQNIPQHYLANYLGITPTSLSRIRKRITRSGKQ</sequence>
<dbReference type="CDD" id="cd00038">
    <property type="entry name" value="CAP_ED"/>
    <property type="match status" value="1"/>
</dbReference>
<dbReference type="InterPro" id="IPR018490">
    <property type="entry name" value="cNMP-bd_dom_sf"/>
</dbReference>
<organism evidence="2 3">
    <name type="scientific">Mucilaginibacter gynuensis</name>
    <dbReference type="NCBI Taxonomy" id="1302236"/>
    <lineage>
        <taxon>Bacteria</taxon>
        <taxon>Pseudomonadati</taxon>
        <taxon>Bacteroidota</taxon>
        <taxon>Sphingobacteriia</taxon>
        <taxon>Sphingobacteriales</taxon>
        <taxon>Sphingobacteriaceae</taxon>
        <taxon>Mucilaginibacter</taxon>
    </lineage>
</organism>
<evidence type="ECO:0000259" key="1">
    <source>
        <dbReference type="Pfam" id="PF00027"/>
    </source>
</evidence>
<keyword evidence="3" id="KW-1185">Reference proteome</keyword>
<name>A0ABP8GSF8_9SPHI</name>
<dbReference type="InterPro" id="IPR014710">
    <property type="entry name" value="RmlC-like_jellyroll"/>
</dbReference>
<dbReference type="EMBL" id="BAABFT010000009">
    <property type="protein sequence ID" value="GAA4329227.1"/>
    <property type="molecule type" value="Genomic_DNA"/>
</dbReference>
<protein>
    <submittedName>
        <fullName evidence="2">Crp/Fnr family transcriptional regulator</fullName>
    </submittedName>
</protein>